<organism evidence="1">
    <name type="scientific">viral metagenome</name>
    <dbReference type="NCBI Taxonomy" id="1070528"/>
    <lineage>
        <taxon>unclassified sequences</taxon>
        <taxon>metagenomes</taxon>
        <taxon>organismal metagenomes</taxon>
    </lineage>
</organism>
<reference evidence="1" key="1">
    <citation type="journal article" date="2020" name="Nature">
        <title>Giant virus diversity and host interactions through global metagenomics.</title>
        <authorList>
            <person name="Schulz F."/>
            <person name="Roux S."/>
            <person name="Paez-Espino D."/>
            <person name="Jungbluth S."/>
            <person name="Walsh D.A."/>
            <person name="Denef V.J."/>
            <person name="McMahon K.D."/>
            <person name="Konstantinidis K.T."/>
            <person name="Eloe-Fadrosh E.A."/>
            <person name="Kyrpides N.C."/>
            <person name="Woyke T."/>
        </authorList>
    </citation>
    <scope>NUCLEOTIDE SEQUENCE</scope>
    <source>
        <strain evidence="1">GVMAG-M-3300027759-42</strain>
    </source>
</reference>
<dbReference type="EMBL" id="MN740443">
    <property type="protein sequence ID" value="QHU26652.1"/>
    <property type="molecule type" value="Genomic_DNA"/>
</dbReference>
<sequence length="81" mass="9587">MYSNITMGGFYSMLSDCFKKGELEQPILTIDGIYDDTNRLTRLSDVISNKRVHWSNYDSKSEQEYFRMVNETTKLRKKYKG</sequence>
<accession>A0A6C0LBM2</accession>
<dbReference type="AlphaFoldDB" id="A0A6C0LBM2"/>
<name>A0A6C0LBM2_9ZZZZ</name>
<protein>
    <submittedName>
        <fullName evidence="1">Uncharacterized protein</fullName>
    </submittedName>
</protein>
<proteinExistence type="predicted"/>
<evidence type="ECO:0000313" key="1">
    <source>
        <dbReference type="EMBL" id="QHU26652.1"/>
    </source>
</evidence>